<dbReference type="AlphaFoldDB" id="A0A7X1J9Q4"/>
<comment type="caution">
    <text evidence="1">The sequence shown here is derived from an EMBL/GenBank/DDBJ whole genome shotgun (WGS) entry which is preliminary data.</text>
</comment>
<evidence type="ECO:0000313" key="1">
    <source>
        <dbReference type="EMBL" id="MBC2906764.1"/>
    </source>
</evidence>
<keyword evidence="2" id="KW-1185">Reference proteome</keyword>
<name>A0A7X1J9Q4_9ACTN</name>
<dbReference type="RefSeq" id="WP_186286681.1">
    <property type="nucleotide sequence ID" value="NZ_JACMSF010000058.1"/>
</dbReference>
<organism evidence="1 2">
    <name type="scientific">Streptomyces cupreus</name>
    <dbReference type="NCBI Taxonomy" id="2759956"/>
    <lineage>
        <taxon>Bacteria</taxon>
        <taxon>Bacillati</taxon>
        <taxon>Actinomycetota</taxon>
        <taxon>Actinomycetes</taxon>
        <taxon>Kitasatosporales</taxon>
        <taxon>Streptomycetaceae</taxon>
        <taxon>Streptomyces</taxon>
    </lineage>
</organism>
<accession>A0A7X1J9Q4</accession>
<dbReference type="EMBL" id="JACMSF010000058">
    <property type="protein sequence ID" value="MBC2906764.1"/>
    <property type="molecule type" value="Genomic_DNA"/>
</dbReference>
<gene>
    <name evidence="1" type="ORF">H4N64_35630</name>
</gene>
<proteinExistence type="predicted"/>
<protein>
    <submittedName>
        <fullName evidence="1">Uncharacterized protein</fullName>
    </submittedName>
</protein>
<reference evidence="1 2" key="1">
    <citation type="submission" date="2020-08" db="EMBL/GenBank/DDBJ databases">
        <title>Streptomyces sp. PSKA01 genome sequencing and assembly.</title>
        <authorList>
            <person name="Mandal S."/>
            <person name="Maiti P.K."/>
            <person name="Das P."/>
        </authorList>
    </citation>
    <scope>NUCLEOTIDE SEQUENCE [LARGE SCALE GENOMIC DNA]</scope>
    <source>
        <strain evidence="1 2">PSKA01</strain>
    </source>
</reference>
<sequence>MLKFIENIGARVVARVAPSVTADAAAEACWNEYSHCQTNRCSLPWQDRIAYDRICNGVYQYTWLASCGTCAA</sequence>
<evidence type="ECO:0000313" key="2">
    <source>
        <dbReference type="Proteomes" id="UP000584670"/>
    </source>
</evidence>
<dbReference type="Proteomes" id="UP000584670">
    <property type="component" value="Unassembled WGS sequence"/>
</dbReference>